<evidence type="ECO:0000313" key="3">
    <source>
        <dbReference type="EMBL" id="KAJ3571999.1"/>
    </source>
</evidence>
<proteinExistence type="predicted"/>
<accession>A0AAD5VEG5</accession>
<dbReference type="Proteomes" id="UP001213000">
    <property type="component" value="Unassembled WGS sequence"/>
</dbReference>
<feature type="chain" id="PRO_5042441420" description="Glycoside hydrolase family 93 protein" evidence="1">
    <location>
        <begin position="20"/>
        <end position="361"/>
    </location>
</feature>
<evidence type="ECO:0000313" key="2">
    <source>
        <dbReference type="EMBL" id="KAJ3554441.1"/>
    </source>
</evidence>
<gene>
    <name evidence="2" type="ORF">NP233_g12423</name>
    <name evidence="3" type="ORF">NP233_g3371</name>
</gene>
<dbReference type="InterPro" id="IPR036278">
    <property type="entry name" value="Sialidase_sf"/>
</dbReference>
<dbReference type="SUPFAM" id="SSF50939">
    <property type="entry name" value="Sialidases"/>
    <property type="match status" value="1"/>
</dbReference>
<dbReference type="PANTHER" id="PTHR38792:SF3">
    <property type="entry name" value="BNR_ASP-BOX REPEAT DOMAIN PROTEIN (AFU_ORTHOLOGUE AFUA_7G06430)-RELATED"/>
    <property type="match status" value="1"/>
</dbReference>
<dbReference type="Gene3D" id="2.120.10.10">
    <property type="match status" value="1"/>
</dbReference>
<dbReference type="EMBL" id="JANIEX010000161">
    <property type="protein sequence ID" value="KAJ3571999.1"/>
    <property type="molecule type" value="Genomic_DNA"/>
</dbReference>
<feature type="signal peptide" evidence="1">
    <location>
        <begin position="1"/>
        <end position="19"/>
    </location>
</feature>
<evidence type="ECO:0008006" key="5">
    <source>
        <dbReference type="Google" id="ProtNLM"/>
    </source>
</evidence>
<dbReference type="PANTHER" id="PTHR38792">
    <property type="entry name" value="BNR/ASP-BOX REPEAT DOMAIN PROTEIN (AFU_ORTHOLOGUE AFUA_7G06430)-RELATED"/>
    <property type="match status" value="1"/>
</dbReference>
<organism evidence="2 4">
    <name type="scientific">Leucocoprinus birnbaumii</name>
    <dbReference type="NCBI Taxonomy" id="56174"/>
    <lineage>
        <taxon>Eukaryota</taxon>
        <taxon>Fungi</taxon>
        <taxon>Dikarya</taxon>
        <taxon>Basidiomycota</taxon>
        <taxon>Agaricomycotina</taxon>
        <taxon>Agaricomycetes</taxon>
        <taxon>Agaricomycetidae</taxon>
        <taxon>Agaricales</taxon>
        <taxon>Agaricineae</taxon>
        <taxon>Agaricaceae</taxon>
        <taxon>Leucocoprinus</taxon>
    </lineage>
</organism>
<keyword evidence="4" id="KW-1185">Reference proteome</keyword>
<dbReference type="AlphaFoldDB" id="A0AAD5VEG5"/>
<name>A0AAD5VEG5_9AGAR</name>
<reference evidence="2" key="1">
    <citation type="submission" date="2022-07" db="EMBL/GenBank/DDBJ databases">
        <title>Genome Sequence of Leucocoprinus birnbaumii.</title>
        <authorList>
            <person name="Buettner E."/>
        </authorList>
    </citation>
    <scope>NUCLEOTIDE SEQUENCE</scope>
    <source>
        <strain evidence="2">VT141</strain>
    </source>
</reference>
<protein>
    <recommendedName>
        <fullName evidence="5">Glycoside hydrolase family 93 protein</fullName>
    </recommendedName>
</protein>
<sequence>MRIFGLTVSLLSVTAAVFGATLSRRAAINPNVNGNAVQVNPGAGGTYPRLTNLHDGSILAVVTAFSGANHILTITRSTDGGNSFQSWGTVATATNDLDNGNLVQLPNGDIICTFRNNDRNSDGTYTFYRITACISHDNGRTWSFLSQVDQRSANGVNGLWEPFGRVARNGALQVYYAAENAGNDQDILMRSSTDGGRTWSGITTVAGGTTTGRDGMPGCADFNANGQNKVMCVFETTEGRGSFSIKSVVSNDDGVTWGERSQVYIPTGNNNNAGAPQIIATTGGALVTSFMTDEDTSLHQWVNGANMKIVTSAFSDPANWGRKVTVSGVQSNWPGMLAKTDGGALGCADNGGAVCHQITFS</sequence>
<dbReference type="CDD" id="cd15482">
    <property type="entry name" value="Sialidase_non-viral"/>
    <property type="match status" value="1"/>
</dbReference>
<dbReference type="EMBL" id="JANIEX010001787">
    <property type="protein sequence ID" value="KAJ3554441.1"/>
    <property type="molecule type" value="Genomic_DNA"/>
</dbReference>
<keyword evidence="1" id="KW-0732">Signal</keyword>
<comment type="caution">
    <text evidence="2">The sequence shown here is derived from an EMBL/GenBank/DDBJ whole genome shotgun (WGS) entry which is preliminary data.</text>
</comment>
<evidence type="ECO:0000256" key="1">
    <source>
        <dbReference type="SAM" id="SignalP"/>
    </source>
</evidence>
<evidence type="ECO:0000313" key="4">
    <source>
        <dbReference type="Proteomes" id="UP001213000"/>
    </source>
</evidence>